<keyword evidence="2" id="KW-1185">Reference proteome</keyword>
<name>E1QRK6_VULDI</name>
<accession>E1QRK6</accession>
<dbReference type="KEGG" id="vdi:Vdis_2455"/>
<sequence length="172" mass="20266">MRNYDVIEVLTEEYKSRFVRVMQQICRCKGEYERNRGLIEILSISDRVMECIRQRKPCDLGFIKVRVVKKFLNTQVIIILNGEEMTVESFNKLIASAKFFKEWYDNDCSMDSYMQPLIGADHYDMIKEFLMKNLEELRYVCDNKIPNLNLGDLPIYVSNGIIKAINDLVKKT</sequence>
<dbReference type="Proteomes" id="UP000006681">
    <property type="component" value="Chromosome"/>
</dbReference>
<protein>
    <submittedName>
        <fullName evidence="1">Uncharacterized protein</fullName>
    </submittedName>
</protein>
<proteinExistence type="predicted"/>
<dbReference type="RefSeq" id="WP_013337545.1">
    <property type="nucleotide sequence ID" value="NC_014537.1"/>
</dbReference>
<dbReference type="OrthoDB" id="27297at2157"/>
<evidence type="ECO:0000313" key="2">
    <source>
        <dbReference type="Proteomes" id="UP000006681"/>
    </source>
</evidence>
<evidence type="ECO:0000313" key="1">
    <source>
        <dbReference type="EMBL" id="ADN51820.1"/>
    </source>
</evidence>
<dbReference type="EMBL" id="CP002100">
    <property type="protein sequence ID" value="ADN51820.1"/>
    <property type="molecule type" value="Genomic_DNA"/>
</dbReference>
<dbReference type="AlphaFoldDB" id="E1QRK6"/>
<dbReference type="HOGENOM" id="CLU_1551906_0_0_2"/>
<reference evidence="2" key="2">
    <citation type="journal article" date="2010" name="Stand. Genomic Sci.">
        <title>Complete genome sequence of Vulcanisaeta distributa type strain (IC-017T).</title>
        <authorList>
            <person name="Mavromatis K."/>
            <person name="Sikorski J."/>
            <person name="Pabst E."/>
            <person name="Teshima H."/>
            <person name="Lapidus A."/>
            <person name="Lucas S."/>
            <person name="Nolan M."/>
            <person name="Glavina Del Rio T."/>
            <person name="Cheng J."/>
            <person name="Bruce D."/>
            <person name="Goodwin L."/>
            <person name="Pitluck S."/>
            <person name="Liolios K."/>
            <person name="Ivanova N."/>
            <person name="Mikhailova N."/>
            <person name="Pati A."/>
            <person name="Chen A."/>
            <person name="Palaniappan K."/>
            <person name="Land M."/>
            <person name="Hauser L."/>
            <person name="Chang Y."/>
            <person name="Jeffries C."/>
            <person name="Rohde M."/>
            <person name="Spring S."/>
            <person name="Goker M."/>
            <person name="Wirth R."/>
            <person name="Woyke T."/>
            <person name="Bristow J."/>
            <person name="Eisen J."/>
            <person name="Markowitz V."/>
            <person name="Hugenholtz P."/>
            <person name="Klenk H."/>
            <person name="Kyrpides N."/>
        </authorList>
    </citation>
    <scope>NUCLEOTIDE SEQUENCE [LARGE SCALE GENOMIC DNA]</scope>
    <source>
        <strain evidence="2">DSM 14429 / JCM 11212 / NBRC 100878 / IC-017</strain>
    </source>
</reference>
<reference evidence="1 2" key="1">
    <citation type="journal article" date="2010" name="Stand. Genomic Sci.">
        <title>Complete genome sequence of Vulcanisaeta distributa type strain (IC-017).</title>
        <authorList>
            <person name="Mavromatis K."/>
            <person name="Sikorski J."/>
            <person name="Pabst E."/>
            <person name="Teshima H."/>
            <person name="Lapidus A."/>
            <person name="Lucas S."/>
            <person name="Nolan M."/>
            <person name="Glavina Del Rio T."/>
            <person name="Cheng J.F."/>
            <person name="Bruce D."/>
            <person name="Goodwin L."/>
            <person name="Pitluck S."/>
            <person name="Liolios K."/>
            <person name="Ivanova N."/>
            <person name="Mikhailova N."/>
            <person name="Pati A."/>
            <person name="Chen A."/>
            <person name="Palaniappan K."/>
            <person name="Land M."/>
            <person name="Hauser L."/>
            <person name="Chang Y.J."/>
            <person name="Jeffries C.D."/>
            <person name="Rohde M."/>
            <person name="Spring S."/>
            <person name="Goker M."/>
            <person name="Wirth R."/>
            <person name="Woyke T."/>
            <person name="Bristow J."/>
            <person name="Eisen J.A."/>
            <person name="Markowitz V."/>
            <person name="Hugenholtz P."/>
            <person name="Klenk H.P."/>
            <person name="Kyrpides N.C."/>
        </authorList>
    </citation>
    <scope>NUCLEOTIDE SEQUENCE [LARGE SCALE GENOMIC DNA]</scope>
    <source>
        <strain evidence="2">DSM 14429 / JCM 11212 / NBRC 100878 / IC-017</strain>
    </source>
</reference>
<dbReference type="GeneID" id="9753415"/>
<dbReference type="STRING" id="572478.Vdis_2455"/>
<gene>
    <name evidence="1" type="ordered locus">Vdis_2455</name>
</gene>
<dbReference type="eggNOG" id="arCOG05670">
    <property type="taxonomic scope" value="Archaea"/>
</dbReference>
<organism evidence="1 2">
    <name type="scientific">Vulcanisaeta distributa (strain DSM 14429 / JCM 11212 / NBRC 100878 / IC-017)</name>
    <dbReference type="NCBI Taxonomy" id="572478"/>
    <lineage>
        <taxon>Archaea</taxon>
        <taxon>Thermoproteota</taxon>
        <taxon>Thermoprotei</taxon>
        <taxon>Thermoproteales</taxon>
        <taxon>Thermoproteaceae</taxon>
        <taxon>Vulcanisaeta</taxon>
    </lineage>
</organism>